<dbReference type="GO" id="GO:0016740">
    <property type="term" value="F:transferase activity"/>
    <property type="evidence" value="ECO:0007669"/>
    <property type="project" value="UniProtKB-KW"/>
</dbReference>
<dbReference type="AlphaFoldDB" id="A0A6M3K5K9"/>
<evidence type="ECO:0000313" key="1">
    <source>
        <dbReference type="EMBL" id="QJA76115.1"/>
    </source>
</evidence>
<reference evidence="1" key="1">
    <citation type="submission" date="2020-03" db="EMBL/GenBank/DDBJ databases">
        <title>The deep terrestrial virosphere.</title>
        <authorList>
            <person name="Holmfeldt K."/>
            <person name="Nilsson E."/>
            <person name="Simone D."/>
            <person name="Lopez-Fernandez M."/>
            <person name="Wu X."/>
            <person name="de Brujin I."/>
            <person name="Lundin D."/>
            <person name="Andersson A."/>
            <person name="Bertilsson S."/>
            <person name="Dopson M."/>
        </authorList>
    </citation>
    <scope>NUCLEOTIDE SEQUENCE</scope>
    <source>
        <strain evidence="1">MM415A01579</strain>
    </source>
</reference>
<name>A0A6M3K5K9_9ZZZZ</name>
<dbReference type="CDD" id="cd03801">
    <property type="entry name" value="GT4_PimA-like"/>
    <property type="match status" value="1"/>
</dbReference>
<protein>
    <submittedName>
        <fullName evidence="1">Putative glycosyltransferase</fullName>
    </submittedName>
</protein>
<dbReference type="SUPFAM" id="SSF53756">
    <property type="entry name" value="UDP-Glycosyltransferase/glycogen phosphorylase"/>
    <property type="match status" value="1"/>
</dbReference>
<dbReference type="EMBL" id="MT142205">
    <property type="protein sequence ID" value="QJA76115.1"/>
    <property type="molecule type" value="Genomic_DNA"/>
</dbReference>
<dbReference type="PANTHER" id="PTHR12526">
    <property type="entry name" value="GLYCOSYLTRANSFERASE"/>
    <property type="match status" value="1"/>
</dbReference>
<keyword evidence="1" id="KW-0808">Transferase</keyword>
<dbReference type="Gene3D" id="3.40.50.2000">
    <property type="entry name" value="Glycogen Phosphorylase B"/>
    <property type="match status" value="1"/>
</dbReference>
<organism evidence="1">
    <name type="scientific">viral metagenome</name>
    <dbReference type="NCBI Taxonomy" id="1070528"/>
    <lineage>
        <taxon>unclassified sequences</taxon>
        <taxon>metagenomes</taxon>
        <taxon>organismal metagenomes</taxon>
    </lineage>
</organism>
<accession>A0A6M3K5K9</accession>
<proteinExistence type="predicted"/>
<dbReference type="Pfam" id="PF13692">
    <property type="entry name" value="Glyco_trans_1_4"/>
    <property type="match status" value="1"/>
</dbReference>
<sequence>MKKKLLYYGDTPNIGTGFGNVARHVLSRLADKYEITIFAINEFYTKDVGIPCKIINALPNSVNDPYGRQRFIDLTLRSGQTWDVWFLQNDIHFWYFLPELVYAIRGKGEDPHIFLYTVVDSPVNKIDIYNISVADVCGIPSQYGVNEIAKIQPEIEYKLRHVPHGIDSKEFYPLDDQTIRDIRKEKFGIGDNDYLLVNVNRNAARKDIPRTLLCFHYLKEQMGNVRLYLHMQTNEEKNKGYDLDRILRVNDGYFKDIATPVQFNADAGVPIHILNQVYNAADIVISTTLGEGFGLSCVEAMAAKALVMMPDNSSLSELMADGRGIPVRCGTTSSEWTILPQDPGFPRPLVNVKDFVQKAVKAINNFPTDMVERAHQWVTKELPWDKVVKLFEQGLEEIPAIKQAEGRIEL</sequence>
<gene>
    <name evidence="1" type="ORF">MM415A01579_0006</name>
</gene>